<gene>
    <name evidence="2" type="ORF">H8K32_01880</name>
</gene>
<dbReference type="Proteomes" id="UP000634011">
    <property type="component" value="Unassembled WGS sequence"/>
</dbReference>
<dbReference type="AlphaFoldDB" id="A0A923KN49"/>
<accession>A0A923KN49</accession>
<evidence type="ECO:0000313" key="3">
    <source>
        <dbReference type="Proteomes" id="UP000634011"/>
    </source>
</evidence>
<feature type="transmembrane region" description="Helical" evidence="1">
    <location>
        <begin position="45"/>
        <end position="64"/>
    </location>
</feature>
<protein>
    <submittedName>
        <fullName evidence="2">Uncharacterized protein</fullName>
    </submittedName>
</protein>
<organism evidence="2 3">
    <name type="scientific">Undibacterium jejuense</name>
    <dbReference type="NCBI Taxonomy" id="1344949"/>
    <lineage>
        <taxon>Bacteria</taxon>
        <taxon>Pseudomonadati</taxon>
        <taxon>Pseudomonadota</taxon>
        <taxon>Betaproteobacteria</taxon>
        <taxon>Burkholderiales</taxon>
        <taxon>Oxalobacteraceae</taxon>
        <taxon>Undibacterium</taxon>
    </lineage>
</organism>
<dbReference type="EMBL" id="JACOFV010000001">
    <property type="protein sequence ID" value="MBC3860834.1"/>
    <property type="molecule type" value="Genomic_DNA"/>
</dbReference>
<feature type="transmembrane region" description="Helical" evidence="1">
    <location>
        <begin position="269"/>
        <end position="287"/>
    </location>
</feature>
<reference evidence="2" key="1">
    <citation type="submission" date="2020-08" db="EMBL/GenBank/DDBJ databases">
        <title>Novel species isolated from subtropical streams in China.</title>
        <authorList>
            <person name="Lu H."/>
        </authorList>
    </citation>
    <scope>NUCLEOTIDE SEQUENCE</scope>
    <source>
        <strain evidence="2">KACC 12607</strain>
    </source>
</reference>
<evidence type="ECO:0000256" key="1">
    <source>
        <dbReference type="SAM" id="Phobius"/>
    </source>
</evidence>
<sequence length="400" mass="44964">MNHFLYPKTYRTPVWQRLLITGFGLFFCFLSAMLLTTAFGGAESLIPFGLFFLLLGLLLPIFVLSTKLVLYEDKIEQANLFSSRALYRHEILGYRRRIVKNATMIDLLPHRPEQKKITVSRQYVDDAKFIEWLNGLRNLDEIDELAAAKEIEQDVSLGATPEERTAKIKRWRQMLNVVTYGYFAVIILLFFMPLSKSILIICLMASPLICIGLLAYSRHFTIIELDKASLLRKLNLQPLLMFSSVAFYPVLLGIRPGLASLPLHWQKPLVLALVCGILLTLLVINFSRGAKITWAGIFAILPPLVVYAGGVSVLLNAELDHKESTSYRLTVIGKHMTTGKGAANYLDVSSSDAEYPGDTSFKVSRELYDSMQQGGHICAKIHPGAFSMAWENVVPCENNQ</sequence>
<proteinExistence type="predicted"/>
<feature type="transmembrane region" description="Helical" evidence="1">
    <location>
        <begin position="18"/>
        <end position="39"/>
    </location>
</feature>
<keyword evidence="3" id="KW-1185">Reference proteome</keyword>
<feature type="transmembrane region" description="Helical" evidence="1">
    <location>
        <begin position="174"/>
        <end position="192"/>
    </location>
</feature>
<keyword evidence="1" id="KW-0812">Transmembrane</keyword>
<dbReference type="RefSeq" id="WP_186910757.1">
    <property type="nucleotide sequence ID" value="NZ_JACOFV010000001.1"/>
</dbReference>
<keyword evidence="1" id="KW-1133">Transmembrane helix</keyword>
<feature type="transmembrane region" description="Helical" evidence="1">
    <location>
        <begin position="238"/>
        <end position="257"/>
    </location>
</feature>
<name>A0A923KN49_9BURK</name>
<keyword evidence="1" id="KW-0472">Membrane</keyword>
<feature type="transmembrane region" description="Helical" evidence="1">
    <location>
        <begin position="198"/>
        <end position="217"/>
    </location>
</feature>
<feature type="transmembrane region" description="Helical" evidence="1">
    <location>
        <begin position="294"/>
        <end position="315"/>
    </location>
</feature>
<comment type="caution">
    <text evidence="2">The sequence shown here is derived from an EMBL/GenBank/DDBJ whole genome shotgun (WGS) entry which is preliminary data.</text>
</comment>
<evidence type="ECO:0000313" key="2">
    <source>
        <dbReference type="EMBL" id="MBC3860834.1"/>
    </source>
</evidence>